<dbReference type="AlphaFoldDB" id="F8AWI6"/>
<dbReference type="Pfam" id="PF02604">
    <property type="entry name" value="PhdYeFM_antitox"/>
    <property type="match status" value="1"/>
</dbReference>
<dbReference type="PANTHER" id="PTHR35377:SF5">
    <property type="entry name" value="ANTITOXIN VAPB46"/>
    <property type="match status" value="1"/>
</dbReference>
<proteinExistence type="inferred from homology"/>
<protein>
    <recommendedName>
        <fullName evidence="2">Antitoxin</fullName>
    </recommendedName>
</protein>
<dbReference type="EMBL" id="CP002801">
    <property type="protein sequence ID" value="AEH08392.1"/>
    <property type="molecule type" value="Genomic_DNA"/>
</dbReference>
<evidence type="ECO:0000256" key="1">
    <source>
        <dbReference type="ARBA" id="ARBA00009981"/>
    </source>
</evidence>
<organism evidence="3 4">
    <name type="scientific">Candidatus Protofrankia datiscae</name>
    <dbReference type="NCBI Taxonomy" id="2716812"/>
    <lineage>
        <taxon>Bacteria</taxon>
        <taxon>Bacillati</taxon>
        <taxon>Actinomycetota</taxon>
        <taxon>Actinomycetes</taxon>
        <taxon>Frankiales</taxon>
        <taxon>Frankiaceae</taxon>
        <taxon>Protofrankia</taxon>
    </lineage>
</organism>
<dbReference type="InterPro" id="IPR036165">
    <property type="entry name" value="YefM-like_sf"/>
</dbReference>
<sequence length="96" mass="10653">MCVMMERIGVRELQHNASRILDRVKTGETIEITERGRLIAVLTPPSDLHQARARLIDEGVLQPGEGGLAEWEPGPPRTDGPALSEVLLDMRAEDDR</sequence>
<reference evidence="3 4" key="1">
    <citation type="submission" date="2011-05" db="EMBL/GenBank/DDBJ databases">
        <title>Complete sequence of chromosome of Frankia symbiont of Datisca glomerata.</title>
        <authorList>
            <consortium name="US DOE Joint Genome Institute"/>
            <person name="Lucas S."/>
            <person name="Han J."/>
            <person name="Lapidus A."/>
            <person name="Cheng J.-F."/>
            <person name="Goodwin L."/>
            <person name="Pitluck S."/>
            <person name="Peters L."/>
            <person name="Mikhailova N."/>
            <person name="Chertkov O."/>
            <person name="Teshima H."/>
            <person name="Han C."/>
            <person name="Tapia R."/>
            <person name="Land M."/>
            <person name="Hauser L."/>
            <person name="Kyrpides N."/>
            <person name="Ivanova N."/>
            <person name="Pagani I."/>
            <person name="Berry A."/>
            <person name="Pawlowski K."/>
            <person name="Persson T."/>
            <person name="Vanden Heuvel B."/>
            <person name="Benson D."/>
            <person name="Woyke T."/>
        </authorList>
    </citation>
    <scope>NUCLEOTIDE SEQUENCE [LARGE SCALE GENOMIC DNA]</scope>
    <source>
        <strain evidence="4">4085684</strain>
    </source>
</reference>
<evidence type="ECO:0000256" key="2">
    <source>
        <dbReference type="RuleBase" id="RU362080"/>
    </source>
</evidence>
<dbReference type="eggNOG" id="COG4118">
    <property type="taxonomic scope" value="Bacteria"/>
</dbReference>
<dbReference type="PANTHER" id="PTHR35377">
    <property type="entry name" value="ANTITOXIN VAPB49-RELATED-RELATED"/>
    <property type="match status" value="1"/>
</dbReference>
<dbReference type="KEGG" id="fsy:FsymDg_0882"/>
<dbReference type="NCBIfam" id="TIGR01552">
    <property type="entry name" value="phd_fam"/>
    <property type="match status" value="1"/>
</dbReference>
<evidence type="ECO:0000313" key="3">
    <source>
        <dbReference type="EMBL" id="AEH08392.1"/>
    </source>
</evidence>
<dbReference type="InterPro" id="IPR051416">
    <property type="entry name" value="phD-YefM_TA_antitoxins"/>
</dbReference>
<accession>F8AWI6</accession>
<dbReference type="SUPFAM" id="SSF143120">
    <property type="entry name" value="YefM-like"/>
    <property type="match status" value="1"/>
</dbReference>
<comment type="function">
    <text evidence="2">Antitoxin component of a type II toxin-antitoxin (TA) system.</text>
</comment>
<keyword evidence="4" id="KW-1185">Reference proteome</keyword>
<dbReference type="Gene3D" id="3.40.1620.10">
    <property type="entry name" value="YefM-like domain"/>
    <property type="match status" value="1"/>
</dbReference>
<comment type="similarity">
    <text evidence="1 2">Belongs to the phD/YefM antitoxin family.</text>
</comment>
<dbReference type="InterPro" id="IPR006442">
    <property type="entry name" value="Antitoxin_Phd/YefM"/>
</dbReference>
<name>F8AWI6_9ACTN</name>
<dbReference type="GO" id="GO:0097351">
    <property type="term" value="F:toxin sequestering activity"/>
    <property type="evidence" value="ECO:0007669"/>
    <property type="project" value="TreeGrafter"/>
</dbReference>
<dbReference type="HOGENOM" id="CLU_163140_2_2_11"/>
<dbReference type="Proteomes" id="UP000001549">
    <property type="component" value="Chromosome"/>
</dbReference>
<dbReference type="STRING" id="656024.FsymDg_0882"/>
<gene>
    <name evidence="3" type="ordered locus">FsymDg_0882</name>
</gene>
<evidence type="ECO:0000313" key="4">
    <source>
        <dbReference type="Proteomes" id="UP000001549"/>
    </source>
</evidence>